<dbReference type="PANTHER" id="PTHR44196:SF3">
    <property type="entry name" value="SHORT CHAIN DEHYDROGENASE FAMILY PROTEIN"/>
    <property type="match status" value="1"/>
</dbReference>
<dbReference type="EMBL" id="AUSV01000134">
    <property type="protein sequence ID" value="ESP90682.1"/>
    <property type="molecule type" value="Genomic_DNA"/>
</dbReference>
<dbReference type="GO" id="GO:0016491">
    <property type="term" value="F:oxidoreductase activity"/>
    <property type="evidence" value="ECO:0007669"/>
    <property type="project" value="UniProtKB-KW"/>
</dbReference>
<dbReference type="InterPro" id="IPR036291">
    <property type="entry name" value="NAD(P)-bd_dom_sf"/>
</dbReference>
<protein>
    <submittedName>
        <fullName evidence="3">Short-chain dehydrogenase</fullName>
    </submittedName>
</protein>
<comment type="similarity">
    <text evidence="1">Belongs to the short-chain dehydrogenases/reductases (SDR) family.</text>
</comment>
<dbReference type="InterPro" id="IPR002347">
    <property type="entry name" value="SDR_fam"/>
</dbReference>
<dbReference type="PANTHER" id="PTHR44196">
    <property type="entry name" value="DEHYDROGENASE/REDUCTASE SDR FAMILY MEMBER 7B"/>
    <property type="match status" value="1"/>
</dbReference>
<evidence type="ECO:0000313" key="3">
    <source>
        <dbReference type="EMBL" id="ESP90682.1"/>
    </source>
</evidence>
<organism evidence="3 4">
    <name type="scientific">Pseudoalteromonas luteoviolacea (strain 2ta16)</name>
    <dbReference type="NCBI Taxonomy" id="1353533"/>
    <lineage>
        <taxon>Bacteria</taxon>
        <taxon>Pseudomonadati</taxon>
        <taxon>Pseudomonadota</taxon>
        <taxon>Gammaproteobacteria</taxon>
        <taxon>Alteromonadales</taxon>
        <taxon>Pseudoalteromonadaceae</taxon>
        <taxon>Pseudoalteromonas</taxon>
    </lineage>
</organism>
<dbReference type="PATRIC" id="fig|1353533.3.peg.5221"/>
<reference evidence="3 4" key="1">
    <citation type="submission" date="2013-07" db="EMBL/GenBank/DDBJ databases">
        <title>Draft genome sequence of Pseudoalteromonas luteoviolacea 2ta16.</title>
        <authorList>
            <person name="Allen E.E."/>
            <person name="Azam F."/>
            <person name="Podell S."/>
        </authorList>
    </citation>
    <scope>NUCLEOTIDE SEQUENCE [LARGE SCALE GENOMIC DNA]</scope>
    <source>
        <strain evidence="3 4">2ta16</strain>
    </source>
</reference>
<dbReference type="Gene3D" id="3.40.50.720">
    <property type="entry name" value="NAD(P)-binding Rossmann-like Domain"/>
    <property type="match status" value="1"/>
</dbReference>
<evidence type="ECO:0000256" key="1">
    <source>
        <dbReference type="ARBA" id="ARBA00006484"/>
    </source>
</evidence>
<dbReference type="Pfam" id="PF00106">
    <property type="entry name" value="adh_short"/>
    <property type="match status" value="1"/>
</dbReference>
<dbReference type="GO" id="GO:0016020">
    <property type="term" value="C:membrane"/>
    <property type="evidence" value="ECO:0007669"/>
    <property type="project" value="TreeGrafter"/>
</dbReference>
<evidence type="ECO:0000256" key="2">
    <source>
        <dbReference type="ARBA" id="ARBA00023002"/>
    </source>
</evidence>
<dbReference type="SUPFAM" id="SSF51735">
    <property type="entry name" value="NAD(P)-binding Rossmann-fold domains"/>
    <property type="match status" value="1"/>
</dbReference>
<gene>
    <name evidence="3" type="ORF">PL2TA16_01786</name>
</gene>
<dbReference type="Proteomes" id="UP000017820">
    <property type="component" value="Unassembled WGS sequence"/>
</dbReference>
<dbReference type="PRINTS" id="PR00081">
    <property type="entry name" value="GDHRDH"/>
</dbReference>
<name>V4J5R5_PSEL2</name>
<sequence>MSAKAIIIGATSGIGKALATHMAKQGYKLGLTGRREHLLHSLQQQIGTQTCISVMDIAQPHNAIAQLKQLIEQMQGVDIIIINAGTGSCEPDFPLSGELETIAVNVTGFTCIANAAYHYFTQQGAGHIVATSSIMSLRGGPCASYNASKAYIASYLEGLYCRAYRDGIDISVTDIRPGFVDTEMAKGNGIFWLAPVDKAAQQILSAIEKKKRIAYVTKRWQLIALLMRFMPFKGFVRLMLGARQ</sequence>
<keyword evidence="2" id="KW-0560">Oxidoreductase</keyword>
<dbReference type="RefSeq" id="WP_023402039.1">
    <property type="nucleotide sequence ID" value="NZ_AUSV01000134.1"/>
</dbReference>
<proteinExistence type="inferred from homology"/>
<comment type="caution">
    <text evidence="3">The sequence shown here is derived from an EMBL/GenBank/DDBJ whole genome shotgun (WGS) entry which is preliminary data.</text>
</comment>
<evidence type="ECO:0000313" key="4">
    <source>
        <dbReference type="Proteomes" id="UP000017820"/>
    </source>
</evidence>
<dbReference type="AlphaFoldDB" id="V4J5R5"/>
<accession>V4J5R5</accession>